<protein>
    <recommendedName>
        <fullName evidence="6">NB-ARC domain-containing protein</fullName>
    </recommendedName>
</protein>
<dbReference type="GO" id="GO:0043531">
    <property type="term" value="F:ADP binding"/>
    <property type="evidence" value="ECO:0007669"/>
    <property type="project" value="InterPro"/>
</dbReference>
<dbReference type="InterPro" id="IPR058192">
    <property type="entry name" value="WHD_ROQ1-like"/>
</dbReference>
<comment type="caution">
    <text evidence="4">The sequence shown here is derived from an EMBL/GenBank/DDBJ whole genome shotgun (WGS) entry which is preliminary data.</text>
</comment>
<evidence type="ECO:0000313" key="5">
    <source>
        <dbReference type="Proteomes" id="UP000822688"/>
    </source>
</evidence>
<dbReference type="InterPro" id="IPR044974">
    <property type="entry name" value="Disease_R_plants"/>
</dbReference>
<name>A0A8T0IAZ7_CERPU</name>
<dbReference type="SUPFAM" id="SSF52540">
    <property type="entry name" value="P-loop containing nucleoside triphosphate hydrolases"/>
    <property type="match status" value="1"/>
</dbReference>
<keyword evidence="1" id="KW-0433">Leucine-rich repeat</keyword>
<dbReference type="PANTHER" id="PTHR11017">
    <property type="entry name" value="LEUCINE-RICH REPEAT-CONTAINING PROTEIN"/>
    <property type="match status" value="1"/>
</dbReference>
<evidence type="ECO:0008006" key="6">
    <source>
        <dbReference type="Google" id="ProtNLM"/>
    </source>
</evidence>
<feature type="domain" description="NB-ARC" evidence="2">
    <location>
        <begin position="33"/>
        <end position="185"/>
    </location>
</feature>
<dbReference type="Gene3D" id="3.40.50.300">
    <property type="entry name" value="P-loop containing nucleotide triphosphate hydrolases"/>
    <property type="match status" value="1"/>
</dbReference>
<dbReference type="InterPro" id="IPR002182">
    <property type="entry name" value="NB-ARC"/>
</dbReference>
<evidence type="ECO:0000256" key="1">
    <source>
        <dbReference type="ARBA" id="ARBA00022614"/>
    </source>
</evidence>
<dbReference type="InterPro" id="IPR042197">
    <property type="entry name" value="Apaf_helical"/>
</dbReference>
<dbReference type="EMBL" id="CM026424">
    <property type="protein sequence ID" value="KAG0580165.1"/>
    <property type="molecule type" value="Genomic_DNA"/>
</dbReference>
<organism evidence="4 5">
    <name type="scientific">Ceratodon purpureus</name>
    <name type="common">Fire moss</name>
    <name type="synonym">Dicranum purpureum</name>
    <dbReference type="NCBI Taxonomy" id="3225"/>
    <lineage>
        <taxon>Eukaryota</taxon>
        <taxon>Viridiplantae</taxon>
        <taxon>Streptophyta</taxon>
        <taxon>Embryophyta</taxon>
        <taxon>Bryophyta</taxon>
        <taxon>Bryophytina</taxon>
        <taxon>Bryopsida</taxon>
        <taxon>Dicranidae</taxon>
        <taxon>Pseudoditrichales</taxon>
        <taxon>Ditrichaceae</taxon>
        <taxon>Ceratodon</taxon>
    </lineage>
</organism>
<dbReference type="Gene3D" id="1.10.8.430">
    <property type="entry name" value="Helical domain of apoptotic protease-activating factors"/>
    <property type="match status" value="1"/>
</dbReference>
<dbReference type="CDD" id="cd00882">
    <property type="entry name" value="Ras_like_GTPase"/>
    <property type="match status" value="1"/>
</dbReference>
<dbReference type="Pfam" id="PF23282">
    <property type="entry name" value="WHD_ROQ1"/>
    <property type="match status" value="1"/>
</dbReference>
<dbReference type="Pfam" id="PF00931">
    <property type="entry name" value="NB-ARC"/>
    <property type="match status" value="1"/>
</dbReference>
<accession>A0A8T0IAZ7</accession>
<dbReference type="GO" id="GO:0006952">
    <property type="term" value="P:defense response"/>
    <property type="evidence" value="ECO:0007669"/>
    <property type="project" value="InterPro"/>
</dbReference>
<dbReference type="AlphaFoldDB" id="A0A8T0IAZ7"/>
<evidence type="ECO:0000259" key="2">
    <source>
        <dbReference type="Pfam" id="PF00931"/>
    </source>
</evidence>
<dbReference type="Proteomes" id="UP000822688">
    <property type="component" value="Chromosome 4"/>
</dbReference>
<evidence type="ECO:0000259" key="3">
    <source>
        <dbReference type="Pfam" id="PF23282"/>
    </source>
</evidence>
<reference evidence="4" key="1">
    <citation type="submission" date="2020-06" db="EMBL/GenBank/DDBJ databases">
        <title>WGS assembly of Ceratodon purpureus strain R40.</title>
        <authorList>
            <person name="Carey S.B."/>
            <person name="Jenkins J."/>
            <person name="Shu S."/>
            <person name="Lovell J.T."/>
            <person name="Sreedasyam A."/>
            <person name="Maumus F."/>
            <person name="Tiley G.P."/>
            <person name="Fernandez-Pozo N."/>
            <person name="Barry K."/>
            <person name="Chen C."/>
            <person name="Wang M."/>
            <person name="Lipzen A."/>
            <person name="Daum C."/>
            <person name="Saski C.A."/>
            <person name="Payton A.C."/>
            <person name="Mcbreen J.C."/>
            <person name="Conrad R.E."/>
            <person name="Kollar L.M."/>
            <person name="Olsson S."/>
            <person name="Huttunen S."/>
            <person name="Landis J.B."/>
            <person name="Wickett N.J."/>
            <person name="Johnson M.G."/>
            <person name="Rensing S.A."/>
            <person name="Grimwood J."/>
            <person name="Schmutz J."/>
            <person name="Mcdaniel S.F."/>
        </authorList>
    </citation>
    <scope>NUCLEOTIDE SEQUENCE</scope>
    <source>
        <strain evidence="4">R40</strain>
    </source>
</reference>
<proteinExistence type="predicted"/>
<dbReference type="PRINTS" id="PR00364">
    <property type="entry name" value="DISEASERSIST"/>
</dbReference>
<evidence type="ECO:0000313" key="4">
    <source>
        <dbReference type="EMBL" id="KAG0580165.1"/>
    </source>
</evidence>
<gene>
    <name evidence="4" type="ORF">KC19_4G152800</name>
</gene>
<dbReference type="InterPro" id="IPR027417">
    <property type="entry name" value="P-loop_NTPase"/>
</dbReference>
<keyword evidence="5" id="KW-1185">Reference proteome</keyword>
<dbReference type="PANTHER" id="PTHR11017:SF385">
    <property type="entry name" value="DISEASE RESISTANCE PROTEIN (TIR-NBS-LRR CLASS)-RELATED"/>
    <property type="match status" value="1"/>
</dbReference>
<feature type="domain" description="Disease resistance protein Roq1-like winged-helix" evidence="3">
    <location>
        <begin position="301"/>
        <end position="374"/>
    </location>
</feature>
<sequence length="389" mass="44614">MADRREYFVSSYIIPRYSVNLGQREVDLFHLLNDIPIVGLVGMSGIGKTALASLFFQARRGTYEKCCFLENVRSRHIEDVQRQLLFDLSGTVDWDKSKYGYKIRQCITTMRVLIIMDDIGSDEELAALQLSAFRDEKAIKKRSKAIVTGQDWQVLQDYVGNPGRVQVGTLDDLDGMALFSYHAFDGAKVDRERQKLIHQLMVKDGRSHKNAEHHPNVEKVAREFEQAAMEIVHECAGLPLSLQIVGDYLGKKKNSVGTADLYEMYKEALYKLRHGEAIGGGKTNDKLWSKFWQRYHDLERAEREMFIDFACFGSEDTTGRMYVSRDTFLNKSRPGSPRISLQNLIDKSFILVKAGNQLSMHNHLRHLGRKIARDRLVKDTSEKLRITDE</sequence>